<dbReference type="GO" id="GO:0016491">
    <property type="term" value="F:oxidoreductase activity"/>
    <property type="evidence" value="ECO:0007669"/>
    <property type="project" value="UniProtKB-KW"/>
</dbReference>
<gene>
    <name evidence="5" type="ORF">CALVIDRAFT_547308</name>
</gene>
<dbReference type="EMBL" id="KV417325">
    <property type="protein sequence ID" value="KZO91299.1"/>
    <property type="molecule type" value="Genomic_DNA"/>
</dbReference>
<dbReference type="PANTHER" id="PTHR10578">
    <property type="entry name" value="S -2-HYDROXY-ACID OXIDASE-RELATED"/>
    <property type="match status" value="1"/>
</dbReference>
<dbReference type="OrthoDB" id="25826at2759"/>
<dbReference type="Proteomes" id="UP000076738">
    <property type="component" value="Unassembled WGS sequence"/>
</dbReference>
<feature type="domain" description="FMN hydroxy acid dehydrogenase" evidence="4">
    <location>
        <begin position="47"/>
        <end position="339"/>
    </location>
</feature>
<dbReference type="Gene3D" id="3.20.20.70">
    <property type="entry name" value="Aldolase class I"/>
    <property type="match status" value="2"/>
</dbReference>
<organism evidence="5 6">
    <name type="scientific">Calocera viscosa (strain TUFC12733)</name>
    <dbReference type="NCBI Taxonomy" id="1330018"/>
    <lineage>
        <taxon>Eukaryota</taxon>
        <taxon>Fungi</taxon>
        <taxon>Dikarya</taxon>
        <taxon>Basidiomycota</taxon>
        <taxon>Agaricomycotina</taxon>
        <taxon>Dacrymycetes</taxon>
        <taxon>Dacrymycetales</taxon>
        <taxon>Dacrymycetaceae</taxon>
        <taxon>Calocera</taxon>
    </lineage>
</organism>
<evidence type="ECO:0000256" key="2">
    <source>
        <dbReference type="ARBA" id="ARBA00023002"/>
    </source>
</evidence>
<dbReference type="InterPro" id="IPR037396">
    <property type="entry name" value="FMN_HAD"/>
</dbReference>
<sequence length="339" mass="37471">MVGEQDALRQQDGRPDPPLRPSPHYDLYHRSIFKAGSYGSLPPFSTEYQIVPRMLVPTLTRDISTTLFRHHIAVSICFAPIGVNGIYHPDGELIVAKVAGEPGLQYCLSTASSRAVEDVAAVNGAWEIGRRADSTRSIMTVDTDHLAWRHGDMAEANYAFYYGIGNEMGWSGSVFRKYLEGKGIDPETDPQSAGRPWIDTVWHGKAHSWADLPRVIRLWKDISEMQSARDAILAKEHWCDGIVVSNHARWQVHGAVGSLEVLPEIVDAVGGIYRTGADVFKALALGARAVLVGRLWIFDLSIQGEHGVGHFDMLMDVAGYWCLGEVDRAALRVRGLPML</sequence>
<dbReference type="SUPFAM" id="SSF51395">
    <property type="entry name" value="FMN-linked oxidoreductases"/>
    <property type="match status" value="1"/>
</dbReference>
<evidence type="ECO:0000256" key="1">
    <source>
        <dbReference type="ARBA" id="ARBA00001917"/>
    </source>
</evidence>
<feature type="region of interest" description="Disordered" evidence="3">
    <location>
        <begin position="1"/>
        <end position="23"/>
    </location>
</feature>
<accession>A0A167H6S6</accession>
<dbReference type="Pfam" id="PF01070">
    <property type="entry name" value="FMN_dh"/>
    <property type="match status" value="2"/>
</dbReference>
<keyword evidence="6" id="KW-1185">Reference proteome</keyword>
<reference evidence="5 6" key="1">
    <citation type="journal article" date="2016" name="Mol. Biol. Evol.">
        <title>Comparative Genomics of Early-Diverging Mushroom-Forming Fungi Provides Insights into the Origins of Lignocellulose Decay Capabilities.</title>
        <authorList>
            <person name="Nagy L.G."/>
            <person name="Riley R."/>
            <person name="Tritt A."/>
            <person name="Adam C."/>
            <person name="Daum C."/>
            <person name="Floudas D."/>
            <person name="Sun H."/>
            <person name="Yadav J.S."/>
            <person name="Pangilinan J."/>
            <person name="Larsson K.H."/>
            <person name="Matsuura K."/>
            <person name="Barry K."/>
            <person name="Labutti K."/>
            <person name="Kuo R."/>
            <person name="Ohm R.A."/>
            <person name="Bhattacharya S.S."/>
            <person name="Shirouzu T."/>
            <person name="Yoshinaga Y."/>
            <person name="Martin F.M."/>
            <person name="Grigoriev I.V."/>
            <person name="Hibbett D.S."/>
        </authorList>
    </citation>
    <scope>NUCLEOTIDE SEQUENCE [LARGE SCALE GENOMIC DNA]</scope>
    <source>
        <strain evidence="5 6">TUFC12733</strain>
    </source>
</reference>
<evidence type="ECO:0000256" key="3">
    <source>
        <dbReference type="SAM" id="MobiDB-lite"/>
    </source>
</evidence>
<evidence type="ECO:0000313" key="6">
    <source>
        <dbReference type="Proteomes" id="UP000076738"/>
    </source>
</evidence>
<dbReference type="InterPro" id="IPR000262">
    <property type="entry name" value="FMN-dep_DH"/>
</dbReference>
<evidence type="ECO:0000313" key="5">
    <source>
        <dbReference type="EMBL" id="KZO91299.1"/>
    </source>
</evidence>
<dbReference type="PROSITE" id="PS51349">
    <property type="entry name" value="FMN_HYDROXY_ACID_DH_2"/>
    <property type="match status" value="1"/>
</dbReference>
<protein>
    <submittedName>
        <fullName evidence="5">FMN-linked oxidoreductase</fullName>
    </submittedName>
</protein>
<feature type="compositionally biased region" description="Basic and acidic residues" evidence="3">
    <location>
        <begin position="1"/>
        <end position="17"/>
    </location>
</feature>
<dbReference type="PANTHER" id="PTHR10578:SF75">
    <property type="entry name" value="L-LACTATE DEHYDROGENASE (AFU_ORTHOLOGUE AFUA_4G07050)"/>
    <property type="match status" value="1"/>
</dbReference>
<dbReference type="STRING" id="1330018.A0A167H6S6"/>
<keyword evidence="2" id="KW-0560">Oxidoreductase</keyword>
<name>A0A167H6S6_CALVF</name>
<evidence type="ECO:0000259" key="4">
    <source>
        <dbReference type="PROSITE" id="PS51349"/>
    </source>
</evidence>
<dbReference type="InterPro" id="IPR013785">
    <property type="entry name" value="Aldolase_TIM"/>
</dbReference>
<proteinExistence type="predicted"/>
<comment type="cofactor">
    <cofactor evidence="1">
        <name>FMN</name>
        <dbReference type="ChEBI" id="CHEBI:58210"/>
    </cofactor>
</comment>
<dbReference type="AlphaFoldDB" id="A0A167H6S6"/>